<protein>
    <submittedName>
        <fullName evidence="7">2-hydroxyacid dehydrogenase</fullName>
    </submittedName>
</protein>
<dbReference type="GO" id="GO:0016616">
    <property type="term" value="F:oxidoreductase activity, acting on the CH-OH group of donors, NAD or NADP as acceptor"/>
    <property type="evidence" value="ECO:0007669"/>
    <property type="project" value="InterPro"/>
</dbReference>
<dbReference type="InterPro" id="IPR050418">
    <property type="entry name" value="D-iso_2-hydroxyacid_DH_PdxB"/>
</dbReference>
<sequence>MIPFLFQKNFNKKAYSSTALTSDRHSERNNKRDEANTMKKVVFLDAETMDLPSLDTTALDSLNADVTLYQQTQHTDVAERIHNADAVLVNKVVLSADELQRARKLRYIGVTATGMNNIDHDYCQQAGIIVQNVEGYGTDSVAQHTLTLALNLATNFVAYQHDVRNQAWSASSHFCLLNHPVVELAGKHAVIVGHGELGKRVETLFKAIGMQVSIAARPGKKDDPRPSLASLLPHADVVSLHCPLTEDTDKLINADTLSLMQPTAFLINTARGGLIDEQALYHALKHNKIGGAGLDVLSVEPPPADHVLLNESLPNLLVTPHNAWIGNGARQKLLDKALAHLATFLGQ</sequence>
<comment type="similarity">
    <text evidence="1 4">Belongs to the D-isomer specific 2-hydroxyacid dehydrogenase family.</text>
</comment>
<keyword evidence="3" id="KW-0520">NAD</keyword>
<dbReference type="AlphaFoldDB" id="S5AI51"/>
<dbReference type="CDD" id="cd12162">
    <property type="entry name" value="2-Hacid_dh_4"/>
    <property type="match status" value="1"/>
</dbReference>
<dbReference type="PANTHER" id="PTHR43761">
    <property type="entry name" value="D-ISOMER SPECIFIC 2-HYDROXYACID DEHYDROGENASE FAMILY PROTEIN (AFU_ORTHOLOGUE AFUA_1G13630)"/>
    <property type="match status" value="1"/>
</dbReference>
<dbReference type="PROSITE" id="PS00670">
    <property type="entry name" value="D_2_HYDROXYACID_DH_2"/>
    <property type="match status" value="1"/>
</dbReference>
<dbReference type="PROSITE" id="PS00671">
    <property type="entry name" value="D_2_HYDROXYACID_DH_3"/>
    <property type="match status" value="1"/>
</dbReference>
<accession>S5AI51</accession>
<dbReference type="Pfam" id="PF02826">
    <property type="entry name" value="2-Hacid_dh_C"/>
    <property type="match status" value="1"/>
</dbReference>
<dbReference type="SUPFAM" id="SSF51735">
    <property type="entry name" value="NAD(P)-binding Rossmann-fold domains"/>
    <property type="match status" value="1"/>
</dbReference>
<name>S5AI51_9ALTE</name>
<evidence type="ECO:0000313" key="7">
    <source>
        <dbReference type="EMBL" id="AGP79712.1"/>
    </source>
</evidence>
<evidence type="ECO:0000313" key="8">
    <source>
        <dbReference type="Proteomes" id="UP000014909"/>
    </source>
</evidence>
<dbReference type="InterPro" id="IPR036291">
    <property type="entry name" value="NAD(P)-bd_dom_sf"/>
</dbReference>
<dbReference type="PANTHER" id="PTHR43761:SF1">
    <property type="entry name" value="D-ISOMER SPECIFIC 2-HYDROXYACID DEHYDROGENASE CATALYTIC DOMAIN-CONTAINING PROTEIN-RELATED"/>
    <property type="match status" value="1"/>
</dbReference>
<dbReference type="PATRIC" id="fig|1300253.3.peg.4421"/>
<evidence type="ECO:0000256" key="1">
    <source>
        <dbReference type="ARBA" id="ARBA00005854"/>
    </source>
</evidence>
<feature type="domain" description="D-isomer specific 2-hydroxyacid dehydrogenase NAD-binding" evidence="6">
    <location>
        <begin position="147"/>
        <end position="323"/>
    </location>
</feature>
<reference evidence="7 8" key="1">
    <citation type="journal article" date="2013" name="Genome Biol. Evol.">
        <title>Genomic Diversity of "Deep Ecotype" Alteromonas macleodii Isolates: Evidence for Pan-Mediterranean Clonal Frames.</title>
        <authorList>
            <person name="Lopez-Perez M."/>
            <person name="Gonzaga A."/>
            <person name="Rodriguez-Valera F."/>
        </authorList>
    </citation>
    <scope>NUCLEOTIDE SEQUENCE [LARGE SCALE GENOMIC DNA]</scope>
    <source>
        <strain evidence="8">'English Channel 615'</strain>
    </source>
</reference>
<dbReference type="GO" id="GO:0051287">
    <property type="term" value="F:NAD binding"/>
    <property type="evidence" value="ECO:0007669"/>
    <property type="project" value="InterPro"/>
</dbReference>
<dbReference type="Proteomes" id="UP000014909">
    <property type="component" value="Chromosome"/>
</dbReference>
<dbReference type="InterPro" id="IPR006140">
    <property type="entry name" value="D-isomer_DH_NAD-bd"/>
</dbReference>
<dbReference type="BioCyc" id="AMAC1300253:G12YX-3359-MONOMER"/>
<keyword evidence="2 4" id="KW-0560">Oxidoreductase</keyword>
<proteinExistence type="inferred from homology"/>
<organism evidence="7 8">
    <name type="scientific">Alteromonas mediterranea 615</name>
    <dbReference type="NCBI Taxonomy" id="1300253"/>
    <lineage>
        <taxon>Bacteria</taxon>
        <taxon>Pseudomonadati</taxon>
        <taxon>Pseudomonadota</taxon>
        <taxon>Gammaproteobacteria</taxon>
        <taxon>Alteromonadales</taxon>
        <taxon>Alteromonadaceae</taxon>
        <taxon>Alteromonas/Salinimonas group</taxon>
        <taxon>Alteromonas</taxon>
    </lineage>
</organism>
<evidence type="ECO:0000259" key="6">
    <source>
        <dbReference type="Pfam" id="PF02826"/>
    </source>
</evidence>
<dbReference type="Gene3D" id="3.40.50.720">
    <property type="entry name" value="NAD(P)-binding Rossmann-like Domain"/>
    <property type="match status" value="2"/>
</dbReference>
<dbReference type="HOGENOM" id="CLU_019796_1_3_6"/>
<dbReference type="EMBL" id="CP004846">
    <property type="protein sequence ID" value="AGP79712.1"/>
    <property type="molecule type" value="Genomic_DNA"/>
</dbReference>
<evidence type="ECO:0000259" key="5">
    <source>
        <dbReference type="Pfam" id="PF00389"/>
    </source>
</evidence>
<dbReference type="Pfam" id="PF00389">
    <property type="entry name" value="2-Hacid_dh"/>
    <property type="match status" value="1"/>
</dbReference>
<dbReference type="SUPFAM" id="SSF52283">
    <property type="entry name" value="Formate/glycerate dehydrogenase catalytic domain-like"/>
    <property type="match status" value="1"/>
</dbReference>
<evidence type="ECO:0000256" key="3">
    <source>
        <dbReference type="ARBA" id="ARBA00023027"/>
    </source>
</evidence>
<evidence type="ECO:0000256" key="4">
    <source>
        <dbReference type="RuleBase" id="RU003719"/>
    </source>
</evidence>
<feature type="domain" description="D-isomer specific 2-hydroxyacid dehydrogenase catalytic" evidence="5">
    <location>
        <begin position="55"/>
        <end position="345"/>
    </location>
</feature>
<evidence type="ECO:0000256" key="2">
    <source>
        <dbReference type="ARBA" id="ARBA00023002"/>
    </source>
</evidence>
<dbReference type="KEGG" id="amh:I633_21080"/>
<dbReference type="InterPro" id="IPR029753">
    <property type="entry name" value="D-isomer_DH_CS"/>
</dbReference>
<gene>
    <name evidence="7" type="ORF">I633_21080</name>
</gene>
<dbReference type="InterPro" id="IPR006139">
    <property type="entry name" value="D-isomer_2_OHA_DH_cat_dom"/>
</dbReference>